<gene>
    <name evidence="2" type="ORF">B5P45_25705</name>
</gene>
<dbReference type="Gene3D" id="3.40.50.1820">
    <property type="entry name" value="alpha/beta hydrolase"/>
    <property type="match status" value="1"/>
</dbReference>
<feature type="domain" description="Dienelactone hydrolase" evidence="1">
    <location>
        <begin position="141"/>
        <end position="337"/>
    </location>
</feature>
<keyword evidence="3" id="KW-1185">Reference proteome</keyword>
<protein>
    <submittedName>
        <fullName evidence="2">Hydrolase</fullName>
    </submittedName>
</protein>
<comment type="caution">
    <text evidence="2">The sequence shown here is derived from an EMBL/GenBank/DDBJ whole genome shotgun (WGS) entry which is preliminary data.</text>
</comment>
<evidence type="ECO:0000313" key="3">
    <source>
        <dbReference type="Proteomes" id="UP000232163"/>
    </source>
</evidence>
<dbReference type="InterPro" id="IPR050261">
    <property type="entry name" value="FrsA_esterase"/>
</dbReference>
<proteinExistence type="predicted"/>
<evidence type="ECO:0000313" key="2">
    <source>
        <dbReference type="EMBL" id="PIO42412.1"/>
    </source>
</evidence>
<evidence type="ECO:0000259" key="1">
    <source>
        <dbReference type="Pfam" id="PF01738"/>
    </source>
</evidence>
<dbReference type="EMBL" id="MZMT01000053">
    <property type="protein sequence ID" value="PIO42412.1"/>
    <property type="molecule type" value="Genomic_DNA"/>
</dbReference>
<organism evidence="2 3">
    <name type="scientific">Phyllobacterium zundukense</name>
    <dbReference type="NCBI Taxonomy" id="1867719"/>
    <lineage>
        <taxon>Bacteria</taxon>
        <taxon>Pseudomonadati</taxon>
        <taxon>Pseudomonadota</taxon>
        <taxon>Alphaproteobacteria</taxon>
        <taxon>Hyphomicrobiales</taxon>
        <taxon>Phyllobacteriaceae</taxon>
        <taxon>Phyllobacterium</taxon>
    </lineage>
</organism>
<dbReference type="Pfam" id="PF01738">
    <property type="entry name" value="DLH"/>
    <property type="match status" value="1"/>
</dbReference>
<dbReference type="GO" id="GO:0016787">
    <property type="term" value="F:hydrolase activity"/>
    <property type="evidence" value="ECO:0007669"/>
    <property type="project" value="UniProtKB-KW"/>
</dbReference>
<dbReference type="SUPFAM" id="SSF53474">
    <property type="entry name" value="alpha/beta-Hydrolases"/>
    <property type="match status" value="1"/>
</dbReference>
<dbReference type="KEGG" id="pht:BLM14_15250"/>
<keyword evidence="2" id="KW-0378">Hydrolase</keyword>
<dbReference type="OrthoDB" id="3647650at2"/>
<name>A0A2N9VSE4_9HYPH</name>
<accession>A0A2N9VSE4</accession>
<sequence length="351" mass="38271">MIDQDNMSALSRQLRDTVHFTRSFNADTSTFAQWQSTNRAFVAEALGAGNAQAAQSRTLDQRDHKSHQTRLLELTFSSGEKTEAFLLLPSVRKKSPAVLLLHDHGSRFDIGKEKLIQTSNPDKARSAREWIKRCYGNRYLGDVLVKRGYVVLCADALGWSSRQGNGYDTQQALAANLMQFGTSLAAVVASEDVQAALFLSALPQVDERFVASMGFSFGGFRAWQVAALTSTIRASVAINWMGQLAGLMQPGANLLRGQSAYYMLHPPLAGKLDYPDIAALVAPRPALFFAGDRDPHFPRETVEAAFAALASRWSDAGAATHLETRIWPAGHAFGPAQQDAAIQWMGSALGQ</sequence>
<reference evidence="3" key="1">
    <citation type="journal article" date="2017" name="Int J Environ Stud">
        <title>Does the Miocene-Pliocene relict legume Oxytropis triphylla form nitrogen-fixing nodules with a combination of bacterial strains?</title>
        <authorList>
            <person name="Safronova V."/>
            <person name="Belimov A."/>
            <person name="Sazanova A."/>
            <person name="Kuznetsova I."/>
            <person name="Popova J."/>
            <person name="Andronov E."/>
            <person name="Verkhozina A."/>
            <person name="Tikhonovich I."/>
        </authorList>
    </citation>
    <scope>NUCLEOTIDE SEQUENCE [LARGE SCALE GENOMIC DNA]</scope>
    <source>
        <strain evidence="3">Tri-38</strain>
    </source>
</reference>
<dbReference type="PANTHER" id="PTHR22946:SF0">
    <property type="entry name" value="DIENELACTONE HYDROLASE DOMAIN-CONTAINING PROTEIN"/>
    <property type="match status" value="1"/>
</dbReference>
<dbReference type="InterPro" id="IPR029058">
    <property type="entry name" value="AB_hydrolase_fold"/>
</dbReference>
<dbReference type="InterPro" id="IPR002925">
    <property type="entry name" value="Dienelactn_hydro"/>
</dbReference>
<dbReference type="PANTHER" id="PTHR22946">
    <property type="entry name" value="DIENELACTONE HYDROLASE DOMAIN-CONTAINING PROTEIN-RELATED"/>
    <property type="match status" value="1"/>
</dbReference>
<dbReference type="AlphaFoldDB" id="A0A2N9VSE4"/>
<dbReference type="Proteomes" id="UP000232163">
    <property type="component" value="Unassembled WGS sequence"/>
</dbReference>